<accession>S7UEJ2</accession>
<name>S7UEJ2_9BACT</name>
<dbReference type="PATRIC" id="fig|1121439.3.peg.2768"/>
<gene>
    <name evidence="1" type="ORF">dsat_1385</name>
</gene>
<proteinExistence type="predicted"/>
<dbReference type="AlphaFoldDB" id="S7UEJ2"/>
<organism evidence="1 2">
    <name type="scientific">Alkalidesulfovibrio alkalitolerans DSM 16529</name>
    <dbReference type="NCBI Taxonomy" id="1121439"/>
    <lineage>
        <taxon>Bacteria</taxon>
        <taxon>Pseudomonadati</taxon>
        <taxon>Thermodesulfobacteriota</taxon>
        <taxon>Desulfovibrionia</taxon>
        <taxon>Desulfovibrionales</taxon>
        <taxon>Desulfovibrionaceae</taxon>
        <taxon>Alkalidesulfovibrio</taxon>
    </lineage>
</organism>
<dbReference type="eggNOG" id="ENOG502ZGVQ">
    <property type="taxonomic scope" value="Bacteria"/>
</dbReference>
<evidence type="ECO:0000313" key="2">
    <source>
        <dbReference type="Proteomes" id="UP000014975"/>
    </source>
</evidence>
<keyword evidence="2" id="KW-1185">Reference proteome</keyword>
<protein>
    <submittedName>
        <fullName evidence="1">Uncharacterized protein</fullName>
    </submittedName>
</protein>
<dbReference type="STRING" id="1121439.dsat_1385"/>
<dbReference type="RefSeq" id="WP_020888081.1">
    <property type="nucleotide sequence ID" value="NZ_ATHI01000031.1"/>
</dbReference>
<dbReference type="EMBL" id="ATHI01000031">
    <property type="protein sequence ID" value="EPR30663.1"/>
    <property type="molecule type" value="Genomic_DNA"/>
</dbReference>
<comment type="caution">
    <text evidence="1">The sequence shown here is derived from an EMBL/GenBank/DDBJ whole genome shotgun (WGS) entry which is preliminary data.</text>
</comment>
<reference evidence="1 2" key="1">
    <citation type="journal article" date="2013" name="Genome Announc.">
        <title>Draft genome sequences for three mercury-methylating, sulfate-reducing bacteria.</title>
        <authorList>
            <person name="Brown S.D."/>
            <person name="Hurt R.A.Jr."/>
            <person name="Gilmour C.C."/>
            <person name="Elias D.A."/>
        </authorList>
    </citation>
    <scope>NUCLEOTIDE SEQUENCE [LARGE SCALE GENOMIC DNA]</scope>
    <source>
        <strain evidence="1 2">DSM 16529</strain>
    </source>
</reference>
<dbReference type="OrthoDB" id="5471998at2"/>
<evidence type="ECO:0000313" key="1">
    <source>
        <dbReference type="EMBL" id="EPR30663.1"/>
    </source>
</evidence>
<dbReference type="Proteomes" id="UP000014975">
    <property type="component" value="Unassembled WGS sequence"/>
</dbReference>
<sequence length="114" mass="12649">MGKFIQVRVSAATFDPGQAAKTFPKLYAVAWPAQDVTPEERKGLFELTDQLSDLHQFGDLAPSVKQVVGEQLPRIMHLRRAIETALGDWQPAEAERLTTQFEDALAGLEAQMPD</sequence>